<evidence type="ECO:0000313" key="1">
    <source>
        <dbReference type="EMBL" id="RLN03226.1"/>
    </source>
</evidence>
<comment type="caution">
    <text evidence="1">The sequence shown here is derived from an EMBL/GenBank/DDBJ whole genome shotgun (WGS) entry which is preliminary data.</text>
</comment>
<dbReference type="AlphaFoldDB" id="A0A3L6RFZ0"/>
<proteinExistence type="predicted"/>
<gene>
    <name evidence="1" type="ORF">C2845_PM13G06950</name>
</gene>
<protein>
    <submittedName>
        <fullName evidence="1">Uncharacterized protein</fullName>
    </submittedName>
</protein>
<dbReference type="Proteomes" id="UP000275267">
    <property type="component" value="Unassembled WGS sequence"/>
</dbReference>
<name>A0A3L6RFZ0_PANMI</name>
<accession>A0A3L6RFZ0</accession>
<keyword evidence="2" id="KW-1185">Reference proteome</keyword>
<evidence type="ECO:0000313" key="2">
    <source>
        <dbReference type="Proteomes" id="UP000275267"/>
    </source>
</evidence>
<sequence length="60" mass="6419">MSCRHHALPRSRALAANRAVLLVVPPCSATCANPLLCSAATSDFDHDESVSIAEWLLSDK</sequence>
<dbReference type="EMBL" id="PQIB02000008">
    <property type="protein sequence ID" value="RLN03226.1"/>
    <property type="molecule type" value="Genomic_DNA"/>
</dbReference>
<reference evidence="2" key="1">
    <citation type="journal article" date="2019" name="Nat. Commun.">
        <title>The genome of broomcorn millet.</title>
        <authorList>
            <person name="Zou C."/>
            <person name="Miki D."/>
            <person name="Li D."/>
            <person name="Tang Q."/>
            <person name="Xiao L."/>
            <person name="Rajput S."/>
            <person name="Deng P."/>
            <person name="Jia W."/>
            <person name="Huang R."/>
            <person name="Zhang M."/>
            <person name="Sun Y."/>
            <person name="Hu J."/>
            <person name="Fu X."/>
            <person name="Schnable P.S."/>
            <person name="Li F."/>
            <person name="Zhang H."/>
            <person name="Feng B."/>
            <person name="Zhu X."/>
            <person name="Liu R."/>
            <person name="Schnable J.C."/>
            <person name="Zhu J.-K."/>
            <person name="Zhang H."/>
        </authorList>
    </citation>
    <scope>NUCLEOTIDE SEQUENCE [LARGE SCALE GENOMIC DNA]</scope>
</reference>
<organism evidence="1 2">
    <name type="scientific">Panicum miliaceum</name>
    <name type="common">Proso millet</name>
    <name type="synonym">Broomcorn millet</name>
    <dbReference type="NCBI Taxonomy" id="4540"/>
    <lineage>
        <taxon>Eukaryota</taxon>
        <taxon>Viridiplantae</taxon>
        <taxon>Streptophyta</taxon>
        <taxon>Embryophyta</taxon>
        <taxon>Tracheophyta</taxon>
        <taxon>Spermatophyta</taxon>
        <taxon>Magnoliopsida</taxon>
        <taxon>Liliopsida</taxon>
        <taxon>Poales</taxon>
        <taxon>Poaceae</taxon>
        <taxon>PACMAD clade</taxon>
        <taxon>Panicoideae</taxon>
        <taxon>Panicodae</taxon>
        <taxon>Paniceae</taxon>
        <taxon>Panicinae</taxon>
        <taxon>Panicum</taxon>
        <taxon>Panicum sect. Panicum</taxon>
    </lineage>
</organism>